<dbReference type="STRING" id="222136.BBW65_06150"/>
<dbReference type="EMBL" id="CP016503">
    <property type="protein sequence ID" value="ANV98400.1"/>
    <property type="molecule type" value="Genomic_DNA"/>
</dbReference>
<dbReference type="AlphaFoldDB" id="A0A1B1U6M8"/>
<evidence type="ECO:0000313" key="1">
    <source>
        <dbReference type="EMBL" id="ANV98400.1"/>
    </source>
</evidence>
<proteinExistence type="predicted"/>
<accession>A0A1B1U6M8</accession>
<name>A0A1B1U6M8_9HELI</name>
<sequence length="332" mass="38074">MRILEIVEIINGKLLNTPSISAFTHITTDLDKVSRGALFFVSAQSQIPQAIKLGAYGVVFESNLTKIIDNEIAWIEVDSLQDASIRLMRYQILTQSMHLLFLKPIEFELALQICAKNENLFLQGSFLECLEAVQNQNAKRIIIKDTHLLDLSLDYTSSIEPAQDPFKIISYTLFTSKLYYNGERYEIPIPHFLLKPLASVITLFQNEGIELDLASIKGIDEFQPLFINTRNKLCKYGQSERVLIAQTALQEFKDILAYMLRHAKWAQVICFAPQDYVEFFDQLAPTYPYQSTQDLLAQIKTATFNFALIFDTSTQDLLEYLQQPDQEQSLFE</sequence>
<protein>
    <recommendedName>
        <fullName evidence="3">Ferrochelatase</fullName>
    </recommendedName>
</protein>
<gene>
    <name evidence="1" type="ORF">BBW65_06150</name>
</gene>
<keyword evidence="2" id="KW-1185">Reference proteome</keyword>
<dbReference type="KEGG" id="het:BBW65_06150"/>
<dbReference type="RefSeq" id="WP_066341089.1">
    <property type="nucleotide sequence ID" value="NZ_CP016503.1"/>
</dbReference>
<organism evidence="1 2">
    <name type="scientific">Helicobacter enhydrae</name>
    <dbReference type="NCBI Taxonomy" id="222136"/>
    <lineage>
        <taxon>Bacteria</taxon>
        <taxon>Pseudomonadati</taxon>
        <taxon>Campylobacterota</taxon>
        <taxon>Epsilonproteobacteria</taxon>
        <taxon>Campylobacterales</taxon>
        <taxon>Helicobacteraceae</taxon>
        <taxon>Helicobacter</taxon>
    </lineage>
</organism>
<evidence type="ECO:0008006" key="3">
    <source>
        <dbReference type="Google" id="ProtNLM"/>
    </source>
</evidence>
<dbReference type="Proteomes" id="UP000092884">
    <property type="component" value="Chromosome"/>
</dbReference>
<reference evidence="2" key="1">
    <citation type="submission" date="2016-07" db="EMBL/GenBank/DDBJ databases">
        <authorList>
            <person name="Florea S."/>
            <person name="Webb J.S."/>
            <person name="Jaromczyk J."/>
            <person name="Schardl C.L."/>
        </authorList>
    </citation>
    <scope>NUCLEOTIDE SEQUENCE [LARGE SCALE GENOMIC DNA]</scope>
    <source>
        <strain evidence="2">MIT 01-6242</strain>
    </source>
</reference>
<evidence type="ECO:0000313" key="2">
    <source>
        <dbReference type="Proteomes" id="UP000092884"/>
    </source>
</evidence>
<dbReference type="OrthoDB" id="5338390at2"/>